<dbReference type="PROSITE" id="PS50206">
    <property type="entry name" value="RHODANESE_3"/>
    <property type="match status" value="1"/>
</dbReference>
<dbReference type="Gene3D" id="3.40.250.10">
    <property type="entry name" value="Rhodanese-like domain"/>
    <property type="match status" value="1"/>
</dbReference>
<sequence length="133" mass="14742">MSDRISALLDAARARITRHEPAGAAEAMRAGAVLIDLRPTEYRWRFGEVPGAIAVSRHVLEWRLDVTSEHRLRELAFGDRDREIILMCNEGYTSSLAAHQVMDQLGLTTVSDVIGGYTAWHASGLPTVSRLSR</sequence>
<dbReference type="Proteomes" id="UP000185696">
    <property type="component" value="Unassembled WGS sequence"/>
</dbReference>
<proteinExistence type="predicted"/>
<evidence type="ECO:0000313" key="2">
    <source>
        <dbReference type="EMBL" id="OLF04353.1"/>
    </source>
</evidence>
<protein>
    <recommendedName>
        <fullName evidence="1">Rhodanese domain-containing protein</fullName>
    </recommendedName>
</protein>
<dbReference type="RefSeq" id="WP_075138554.1">
    <property type="nucleotide sequence ID" value="NZ_MSIF01000047.1"/>
</dbReference>
<keyword evidence="3" id="KW-1185">Reference proteome</keyword>
<comment type="caution">
    <text evidence="2">The sequence shown here is derived from an EMBL/GenBank/DDBJ whole genome shotgun (WGS) entry which is preliminary data.</text>
</comment>
<dbReference type="Pfam" id="PF00581">
    <property type="entry name" value="Rhodanese"/>
    <property type="match status" value="1"/>
</dbReference>
<dbReference type="EMBL" id="MSIF01000047">
    <property type="protein sequence ID" value="OLF04353.1"/>
    <property type="molecule type" value="Genomic_DNA"/>
</dbReference>
<dbReference type="InterPro" id="IPR001763">
    <property type="entry name" value="Rhodanese-like_dom"/>
</dbReference>
<reference evidence="2 3" key="1">
    <citation type="submission" date="2016-12" db="EMBL/GenBank/DDBJ databases">
        <title>The draft genome sequence of Actinophytocola xinjiangensis.</title>
        <authorList>
            <person name="Wang W."/>
            <person name="Yuan L."/>
        </authorList>
    </citation>
    <scope>NUCLEOTIDE SEQUENCE [LARGE SCALE GENOMIC DNA]</scope>
    <source>
        <strain evidence="2 3">CGMCC 4.4663</strain>
    </source>
</reference>
<dbReference type="SUPFAM" id="SSF52821">
    <property type="entry name" value="Rhodanese/Cell cycle control phosphatase"/>
    <property type="match status" value="1"/>
</dbReference>
<dbReference type="AlphaFoldDB" id="A0A7Z1ATF5"/>
<organism evidence="2 3">
    <name type="scientific">Actinophytocola xinjiangensis</name>
    <dbReference type="NCBI Taxonomy" id="485602"/>
    <lineage>
        <taxon>Bacteria</taxon>
        <taxon>Bacillati</taxon>
        <taxon>Actinomycetota</taxon>
        <taxon>Actinomycetes</taxon>
        <taxon>Pseudonocardiales</taxon>
        <taxon>Pseudonocardiaceae</taxon>
    </lineage>
</organism>
<evidence type="ECO:0000259" key="1">
    <source>
        <dbReference type="PROSITE" id="PS50206"/>
    </source>
</evidence>
<dbReference type="InterPro" id="IPR036873">
    <property type="entry name" value="Rhodanese-like_dom_sf"/>
</dbReference>
<gene>
    <name evidence="2" type="ORF">BLA60_41245</name>
</gene>
<evidence type="ECO:0000313" key="3">
    <source>
        <dbReference type="Proteomes" id="UP000185696"/>
    </source>
</evidence>
<feature type="domain" description="Rhodanese" evidence="1">
    <location>
        <begin position="28"/>
        <end position="129"/>
    </location>
</feature>
<name>A0A7Z1ATF5_9PSEU</name>
<accession>A0A7Z1ATF5</accession>
<dbReference type="SMART" id="SM00450">
    <property type="entry name" value="RHOD"/>
    <property type="match status" value="1"/>
</dbReference>